<name>A0ABD3UQI8_9LAMI</name>
<accession>A0ABD3UQI8</accession>
<reference evidence="1 2" key="1">
    <citation type="submission" date="2024-12" db="EMBL/GenBank/DDBJ databases">
        <title>The unique morphological basis and parallel evolutionary history of personate flowers in Penstemon.</title>
        <authorList>
            <person name="Depatie T.H."/>
            <person name="Wessinger C.A."/>
        </authorList>
    </citation>
    <scope>NUCLEOTIDE SEQUENCE [LARGE SCALE GENOMIC DNA]</scope>
    <source>
        <strain evidence="1">WTNN_2</strain>
        <tissue evidence="1">Leaf</tissue>
    </source>
</reference>
<dbReference type="Proteomes" id="UP001634393">
    <property type="component" value="Unassembled WGS sequence"/>
</dbReference>
<gene>
    <name evidence="1" type="ORF">ACJIZ3_013222</name>
</gene>
<protein>
    <submittedName>
        <fullName evidence="1">Uncharacterized protein</fullName>
    </submittedName>
</protein>
<dbReference type="EMBL" id="JBJXBP010000001">
    <property type="protein sequence ID" value="KAL3851340.1"/>
    <property type="molecule type" value="Genomic_DNA"/>
</dbReference>
<organism evidence="1 2">
    <name type="scientific">Penstemon smallii</name>
    <dbReference type="NCBI Taxonomy" id="265156"/>
    <lineage>
        <taxon>Eukaryota</taxon>
        <taxon>Viridiplantae</taxon>
        <taxon>Streptophyta</taxon>
        <taxon>Embryophyta</taxon>
        <taxon>Tracheophyta</taxon>
        <taxon>Spermatophyta</taxon>
        <taxon>Magnoliopsida</taxon>
        <taxon>eudicotyledons</taxon>
        <taxon>Gunneridae</taxon>
        <taxon>Pentapetalae</taxon>
        <taxon>asterids</taxon>
        <taxon>lamiids</taxon>
        <taxon>Lamiales</taxon>
        <taxon>Plantaginaceae</taxon>
        <taxon>Cheloneae</taxon>
        <taxon>Penstemon</taxon>
    </lineage>
</organism>
<dbReference type="AlphaFoldDB" id="A0ABD3UQI8"/>
<evidence type="ECO:0000313" key="1">
    <source>
        <dbReference type="EMBL" id="KAL3851340.1"/>
    </source>
</evidence>
<sequence length="132" mass="14552">MMLSPGLSPNVASNNSRRSTQAKMLEEEMVVASFRGLCRCRRVQELRRRHREPQLLFRQPPFRRITCGGACSTREAILLLRLSGPITLISQSLTPLLSMTGCTVGILGANIAENNLGCGQSEFDVRVTDGCM</sequence>
<evidence type="ECO:0000313" key="2">
    <source>
        <dbReference type="Proteomes" id="UP001634393"/>
    </source>
</evidence>
<proteinExistence type="predicted"/>
<comment type="caution">
    <text evidence="1">The sequence shown here is derived from an EMBL/GenBank/DDBJ whole genome shotgun (WGS) entry which is preliminary data.</text>
</comment>
<keyword evidence="2" id="KW-1185">Reference proteome</keyword>